<reference evidence="2" key="1">
    <citation type="submission" date="2014-12" db="EMBL/GenBank/DDBJ databases">
        <title>Insight into the proteome of Arion vulgaris.</title>
        <authorList>
            <person name="Aradska J."/>
            <person name="Bulat T."/>
            <person name="Smidak R."/>
            <person name="Sarate P."/>
            <person name="Gangsoo J."/>
            <person name="Sialana F."/>
            <person name="Bilban M."/>
            <person name="Lubec G."/>
        </authorList>
    </citation>
    <scope>NUCLEOTIDE SEQUENCE</scope>
    <source>
        <tissue evidence="2">Skin</tissue>
    </source>
</reference>
<proteinExistence type="predicted"/>
<organism evidence="2">
    <name type="scientific">Arion vulgaris</name>
    <dbReference type="NCBI Taxonomy" id="1028688"/>
    <lineage>
        <taxon>Eukaryota</taxon>
        <taxon>Metazoa</taxon>
        <taxon>Spiralia</taxon>
        <taxon>Lophotrochozoa</taxon>
        <taxon>Mollusca</taxon>
        <taxon>Gastropoda</taxon>
        <taxon>Heterobranchia</taxon>
        <taxon>Euthyneura</taxon>
        <taxon>Panpulmonata</taxon>
        <taxon>Eupulmonata</taxon>
        <taxon>Stylommatophora</taxon>
        <taxon>Helicina</taxon>
        <taxon>Arionoidea</taxon>
        <taxon>Arionidae</taxon>
        <taxon>Arion</taxon>
    </lineage>
</organism>
<name>A0A0B7BPZ0_9EUPU</name>
<evidence type="ECO:0000313" key="2">
    <source>
        <dbReference type="EMBL" id="CEK94421.1"/>
    </source>
</evidence>
<dbReference type="EMBL" id="HACG01047551">
    <property type="protein sequence ID" value="CEK94416.1"/>
    <property type="molecule type" value="Transcribed_RNA"/>
</dbReference>
<dbReference type="AlphaFoldDB" id="A0A0B7BPZ0"/>
<sequence length="283" mass="32493">MSVKRLSTTRWSAHHAAVKPVKDKFDECVAAIEALCDPRENVETRGAAQCLLPAVCDFTFLCYLYFWAAVLEEVNLTQQYLQTKGLTLDKVVTKLEALRLFLQEKRSHLVEHAIEQALLKADQYGITVEIRLRFKKRMAGEQLREAGFTMQEENNRAMLECIDLFHSELQTRSTAIKEVANMFEAVQAKSLLSATEEELLVSVPKLTTFYDELSGVELLKEIPRLRRHLKAADIDIHKAKDWSIFDILKFIVDWDFLESLPILSLSLQLFFTICVHVRGAFQN</sequence>
<evidence type="ECO:0000313" key="1">
    <source>
        <dbReference type="EMBL" id="CEK94416.1"/>
    </source>
</evidence>
<accession>A0A0B7BPZ0</accession>
<dbReference type="EMBL" id="HACG01047556">
    <property type="protein sequence ID" value="CEK94421.1"/>
    <property type="molecule type" value="Transcribed_RNA"/>
</dbReference>
<gene>
    <name evidence="2" type="primary">ORF200763</name>
    <name evidence="1" type="synonym">ORF200728</name>
</gene>
<protein>
    <submittedName>
        <fullName evidence="2">Uncharacterized protein</fullName>
    </submittedName>
</protein>